<keyword evidence="2" id="KW-0106">Calcium</keyword>
<dbReference type="AlphaFoldDB" id="A0A7W9G3Q7"/>
<feature type="domain" description="EF-hand" evidence="3">
    <location>
        <begin position="5"/>
        <end position="40"/>
    </location>
</feature>
<keyword evidence="1" id="KW-0677">Repeat</keyword>
<reference evidence="4 5" key="1">
    <citation type="submission" date="2020-08" db="EMBL/GenBank/DDBJ databases">
        <title>Sequencing the genomes of 1000 actinobacteria strains.</title>
        <authorList>
            <person name="Klenk H.-P."/>
        </authorList>
    </citation>
    <scope>NUCLEOTIDE SEQUENCE [LARGE SCALE GENOMIC DNA]</scope>
    <source>
        <strain evidence="4 5">DSM 45507</strain>
    </source>
</reference>
<organism evidence="4 5">
    <name type="scientific">Nonomuraea jabiensis</name>
    <dbReference type="NCBI Taxonomy" id="882448"/>
    <lineage>
        <taxon>Bacteria</taxon>
        <taxon>Bacillati</taxon>
        <taxon>Actinomycetota</taxon>
        <taxon>Actinomycetes</taxon>
        <taxon>Streptosporangiales</taxon>
        <taxon>Streptosporangiaceae</taxon>
        <taxon>Nonomuraea</taxon>
    </lineage>
</organism>
<protein>
    <submittedName>
        <fullName evidence="4">Ca2+-binding EF-hand superfamily protein</fullName>
    </submittedName>
</protein>
<dbReference type="EMBL" id="JACHMB010000001">
    <property type="protein sequence ID" value="MBB5776602.1"/>
    <property type="molecule type" value="Genomic_DNA"/>
</dbReference>
<sequence>MTRSLHESNVAALFALLDSTGDGRIAADDFKRIADKTCAAVAPDPDSREHQAIQQLCADWWERIREDADVDGDGAVSEAEFAQAVDHLVASHPQFQQMTSALTCAAFDAADTDEDGFISAPELDRFFSALGIPHEVVEGAFAQLDTDGDGRISRQEYAEGVWVLLTSEDPAAPGSAILGQTRGR</sequence>
<evidence type="ECO:0000313" key="5">
    <source>
        <dbReference type="Proteomes" id="UP000579153"/>
    </source>
</evidence>
<dbReference type="InterPro" id="IPR018247">
    <property type="entry name" value="EF_Hand_1_Ca_BS"/>
</dbReference>
<dbReference type="CDD" id="cd00051">
    <property type="entry name" value="EFh"/>
    <property type="match status" value="1"/>
</dbReference>
<dbReference type="SUPFAM" id="SSF47473">
    <property type="entry name" value="EF-hand"/>
    <property type="match status" value="1"/>
</dbReference>
<feature type="domain" description="EF-hand" evidence="3">
    <location>
        <begin position="66"/>
        <end position="91"/>
    </location>
</feature>
<evidence type="ECO:0000256" key="2">
    <source>
        <dbReference type="ARBA" id="ARBA00022837"/>
    </source>
</evidence>
<dbReference type="InterPro" id="IPR011992">
    <property type="entry name" value="EF-hand-dom_pair"/>
</dbReference>
<comment type="caution">
    <text evidence="4">The sequence shown here is derived from an EMBL/GenBank/DDBJ whole genome shotgun (WGS) entry which is preliminary data.</text>
</comment>
<accession>A0A7W9G3Q7</accession>
<name>A0A7W9G3Q7_9ACTN</name>
<dbReference type="Gene3D" id="1.10.238.10">
    <property type="entry name" value="EF-hand"/>
    <property type="match status" value="1"/>
</dbReference>
<dbReference type="Pfam" id="PF13499">
    <property type="entry name" value="EF-hand_7"/>
    <property type="match status" value="1"/>
</dbReference>
<dbReference type="GO" id="GO:0005509">
    <property type="term" value="F:calcium ion binding"/>
    <property type="evidence" value="ECO:0007669"/>
    <property type="project" value="InterPro"/>
</dbReference>
<proteinExistence type="predicted"/>
<dbReference type="InterPro" id="IPR002048">
    <property type="entry name" value="EF_hand_dom"/>
</dbReference>
<evidence type="ECO:0000259" key="3">
    <source>
        <dbReference type="PROSITE" id="PS50222"/>
    </source>
</evidence>
<dbReference type="PROSITE" id="PS00018">
    <property type="entry name" value="EF_HAND_1"/>
    <property type="match status" value="3"/>
</dbReference>
<feature type="domain" description="EF-hand" evidence="3">
    <location>
        <begin position="98"/>
        <end position="133"/>
    </location>
</feature>
<keyword evidence="5" id="KW-1185">Reference proteome</keyword>
<dbReference type="InterPro" id="IPR050145">
    <property type="entry name" value="Centrin_CML-like"/>
</dbReference>
<dbReference type="PROSITE" id="PS50222">
    <property type="entry name" value="EF_HAND_2"/>
    <property type="match status" value="4"/>
</dbReference>
<dbReference type="RefSeq" id="WP_185070095.1">
    <property type="nucleotide sequence ID" value="NZ_JACHMB010000001.1"/>
</dbReference>
<evidence type="ECO:0000313" key="4">
    <source>
        <dbReference type="EMBL" id="MBB5776602.1"/>
    </source>
</evidence>
<feature type="domain" description="EF-hand" evidence="3">
    <location>
        <begin position="135"/>
        <end position="167"/>
    </location>
</feature>
<dbReference type="SMART" id="SM00054">
    <property type="entry name" value="EFh"/>
    <property type="match status" value="4"/>
</dbReference>
<evidence type="ECO:0000256" key="1">
    <source>
        <dbReference type="ARBA" id="ARBA00022737"/>
    </source>
</evidence>
<gene>
    <name evidence="4" type="ORF">HD596_003358</name>
</gene>
<dbReference type="Pfam" id="PF13202">
    <property type="entry name" value="EF-hand_5"/>
    <property type="match status" value="2"/>
</dbReference>
<dbReference type="Proteomes" id="UP000579153">
    <property type="component" value="Unassembled WGS sequence"/>
</dbReference>
<dbReference type="PANTHER" id="PTHR23050">
    <property type="entry name" value="CALCIUM BINDING PROTEIN"/>
    <property type="match status" value="1"/>
</dbReference>